<keyword evidence="2" id="KW-0808">Transferase</keyword>
<evidence type="ECO:0000259" key="1">
    <source>
        <dbReference type="Pfam" id="PF00535"/>
    </source>
</evidence>
<dbReference type="Pfam" id="PF00535">
    <property type="entry name" value="Glycos_transf_2"/>
    <property type="match status" value="1"/>
</dbReference>
<dbReference type="InterPro" id="IPR050834">
    <property type="entry name" value="Glycosyltransf_2"/>
</dbReference>
<feature type="domain" description="Glycosyltransferase 2-like" evidence="1">
    <location>
        <begin position="9"/>
        <end position="145"/>
    </location>
</feature>
<name>A0A6H2A1Q3_9ZZZZ</name>
<sequence length="314" mass="36800">MNTQQPKISCIVSTYNKAKQLTKAVNSILKQSERDFELLIIDDNSNDRTKRICKKLMKQDKRIRYFKLNENHGHDGYPKNYGIKQAKGQYITFLDDDDVYRQDALKVLYNFIKQTKVDLIYGDYLIHNKGKAKPGWSLDFQASLLQKMNYIAMSVVMVKRKALFKVGGFNENIHILKDWNLWLRLHKAGYQICHIPIIITEVYTGDQSISDKYKLIVQHNEDGSYYSTEFNPADCKIYADKTCLGTQRLLRVAIFTMTKDRKFYSQKMLESMVKTNNYPYDWVVVDNGSKDGSIEWLTDWAKKNKVPYEFVNKN</sequence>
<dbReference type="Gene3D" id="3.90.550.10">
    <property type="entry name" value="Spore Coat Polysaccharide Biosynthesis Protein SpsA, Chain A"/>
    <property type="match status" value="2"/>
</dbReference>
<dbReference type="PANTHER" id="PTHR43685:SF2">
    <property type="entry name" value="GLYCOSYLTRANSFERASE 2-LIKE DOMAIN-CONTAINING PROTEIN"/>
    <property type="match status" value="1"/>
</dbReference>
<evidence type="ECO:0000313" key="2">
    <source>
        <dbReference type="EMBL" id="QJA53581.1"/>
    </source>
</evidence>
<organism evidence="2">
    <name type="scientific">viral metagenome</name>
    <dbReference type="NCBI Taxonomy" id="1070528"/>
    <lineage>
        <taxon>unclassified sequences</taxon>
        <taxon>metagenomes</taxon>
        <taxon>organismal metagenomes</taxon>
    </lineage>
</organism>
<dbReference type="EMBL" id="MT144433">
    <property type="protein sequence ID" value="QJA53581.1"/>
    <property type="molecule type" value="Genomic_DNA"/>
</dbReference>
<proteinExistence type="predicted"/>
<gene>
    <name evidence="2" type="ORF">TM448A03725_0004</name>
</gene>
<dbReference type="InterPro" id="IPR029044">
    <property type="entry name" value="Nucleotide-diphossugar_trans"/>
</dbReference>
<dbReference type="AlphaFoldDB" id="A0A6H2A1Q3"/>
<reference evidence="2" key="1">
    <citation type="submission" date="2020-03" db="EMBL/GenBank/DDBJ databases">
        <title>The deep terrestrial virosphere.</title>
        <authorList>
            <person name="Holmfeldt K."/>
            <person name="Nilsson E."/>
            <person name="Simone D."/>
            <person name="Lopez-Fernandez M."/>
            <person name="Wu X."/>
            <person name="de Brujin I."/>
            <person name="Lundin D."/>
            <person name="Andersson A."/>
            <person name="Bertilsson S."/>
            <person name="Dopson M."/>
        </authorList>
    </citation>
    <scope>NUCLEOTIDE SEQUENCE</scope>
    <source>
        <strain evidence="2">TM448A03725</strain>
    </source>
</reference>
<accession>A0A6H2A1Q3</accession>
<protein>
    <submittedName>
        <fullName evidence="2">Putative glycosyltransferase</fullName>
    </submittedName>
</protein>
<dbReference type="GO" id="GO:0016740">
    <property type="term" value="F:transferase activity"/>
    <property type="evidence" value="ECO:0007669"/>
    <property type="project" value="UniProtKB-KW"/>
</dbReference>
<dbReference type="SUPFAM" id="SSF53448">
    <property type="entry name" value="Nucleotide-diphospho-sugar transferases"/>
    <property type="match status" value="2"/>
</dbReference>
<dbReference type="InterPro" id="IPR001173">
    <property type="entry name" value="Glyco_trans_2-like"/>
</dbReference>
<dbReference type="PANTHER" id="PTHR43685">
    <property type="entry name" value="GLYCOSYLTRANSFERASE"/>
    <property type="match status" value="1"/>
</dbReference>